<dbReference type="Pfam" id="PF16656">
    <property type="entry name" value="Pur_ac_phosph_N"/>
    <property type="match status" value="1"/>
</dbReference>
<dbReference type="InterPro" id="IPR015914">
    <property type="entry name" value="PAPs_N"/>
</dbReference>
<proteinExistence type="predicted"/>
<evidence type="ECO:0008006" key="6">
    <source>
        <dbReference type="Google" id="ProtNLM"/>
    </source>
</evidence>
<evidence type="ECO:0000259" key="2">
    <source>
        <dbReference type="PROSITE" id="PS50268"/>
    </source>
</evidence>
<dbReference type="GO" id="GO:0007156">
    <property type="term" value="P:homophilic cell adhesion via plasma membrane adhesion molecules"/>
    <property type="evidence" value="ECO:0007669"/>
    <property type="project" value="InterPro"/>
</dbReference>
<dbReference type="AlphaFoldDB" id="A0A1F6TND5"/>
<comment type="caution">
    <text evidence="4">The sequence shown here is derived from an EMBL/GenBank/DDBJ whole genome shotgun (WGS) entry which is preliminary data.</text>
</comment>
<dbReference type="CDD" id="cd00146">
    <property type="entry name" value="PKD"/>
    <property type="match status" value="1"/>
</dbReference>
<dbReference type="Pfam" id="PF18911">
    <property type="entry name" value="PKD_4"/>
    <property type="match status" value="2"/>
</dbReference>
<dbReference type="SMART" id="SM00089">
    <property type="entry name" value="PKD"/>
    <property type="match status" value="2"/>
</dbReference>
<dbReference type="InterPro" id="IPR013783">
    <property type="entry name" value="Ig-like_fold"/>
</dbReference>
<dbReference type="GO" id="GO:0016020">
    <property type="term" value="C:membrane"/>
    <property type="evidence" value="ECO:0007669"/>
    <property type="project" value="InterPro"/>
</dbReference>
<dbReference type="GO" id="GO:0005509">
    <property type="term" value="F:calcium ion binding"/>
    <property type="evidence" value="ECO:0007669"/>
    <property type="project" value="InterPro"/>
</dbReference>
<feature type="domain" description="PKD" evidence="1">
    <location>
        <begin position="289"/>
        <end position="364"/>
    </location>
</feature>
<organism evidence="4 5">
    <name type="scientific">Candidatus Nomurabacteria bacterium GWB1_40_6</name>
    <dbReference type="NCBI Taxonomy" id="1801727"/>
    <lineage>
        <taxon>Bacteria</taxon>
        <taxon>Candidatus Nomuraibacteriota</taxon>
    </lineage>
</organism>
<dbReference type="Gene3D" id="2.60.40.380">
    <property type="entry name" value="Purple acid phosphatase-like, N-terminal"/>
    <property type="match status" value="1"/>
</dbReference>
<reference evidence="4 5" key="1">
    <citation type="journal article" date="2016" name="Nat. Commun.">
        <title>Thousands of microbial genomes shed light on interconnected biogeochemical processes in an aquifer system.</title>
        <authorList>
            <person name="Anantharaman K."/>
            <person name="Brown C.T."/>
            <person name="Hug L.A."/>
            <person name="Sharon I."/>
            <person name="Castelle C.J."/>
            <person name="Probst A.J."/>
            <person name="Thomas B.C."/>
            <person name="Singh A."/>
            <person name="Wilkins M.J."/>
            <person name="Karaoz U."/>
            <person name="Brodie E.L."/>
            <person name="Williams K.H."/>
            <person name="Hubbard S.S."/>
            <person name="Banfield J.F."/>
        </authorList>
    </citation>
    <scope>NUCLEOTIDE SEQUENCE [LARGE SCALE GENOMIC DNA]</scope>
</reference>
<dbReference type="InterPro" id="IPR000601">
    <property type="entry name" value="PKD_dom"/>
</dbReference>
<gene>
    <name evidence="4" type="ORF">A2121_02895</name>
</gene>
<evidence type="ECO:0000313" key="5">
    <source>
        <dbReference type="Proteomes" id="UP000176484"/>
    </source>
</evidence>
<evidence type="ECO:0000259" key="3">
    <source>
        <dbReference type="PROSITE" id="PS50853"/>
    </source>
</evidence>
<dbReference type="SUPFAM" id="SSF49299">
    <property type="entry name" value="PKD domain"/>
    <property type="match status" value="2"/>
</dbReference>
<dbReference type="GO" id="GO:0003993">
    <property type="term" value="F:acid phosphatase activity"/>
    <property type="evidence" value="ECO:0007669"/>
    <property type="project" value="InterPro"/>
</dbReference>
<feature type="domain" description="Cadherin" evidence="2">
    <location>
        <begin position="81"/>
        <end position="176"/>
    </location>
</feature>
<dbReference type="PROSITE" id="PS50853">
    <property type="entry name" value="FN3"/>
    <property type="match status" value="1"/>
</dbReference>
<feature type="domain" description="PKD" evidence="1">
    <location>
        <begin position="95"/>
        <end position="164"/>
    </location>
</feature>
<dbReference type="InterPro" id="IPR035986">
    <property type="entry name" value="PKD_dom_sf"/>
</dbReference>
<accession>A0A1F6TND5</accession>
<feature type="domain" description="Fibronectin type-III" evidence="3">
    <location>
        <begin position="175"/>
        <end position="268"/>
    </location>
</feature>
<evidence type="ECO:0000259" key="1">
    <source>
        <dbReference type="PROSITE" id="PS50093"/>
    </source>
</evidence>
<dbReference type="Gene3D" id="2.60.40.10">
    <property type="entry name" value="Immunoglobulins"/>
    <property type="match status" value="2"/>
</dbReference>
<dbReference type="InterPro" id="IPR002126">
    <property type="entry name" value="Cadherin-like_dom"/>
</dbReference>
<dbReference type="PROSITE" id="PS50093">
    <property type="entry name" value="PKD"/>
    <property type="match status" value="2"/>
</dbReference>
<name>A0A1F6TND5_9BACT</name>
<dbReference type="Proteomes" id="UP000176484">
    <property type="component" value="Unassembled WGS sequence"/>
</dbReference>
<evidence type="ECO:0000313" key="4">
    <source>
        <dbReference type="EMBL" id="OGI46569.1"/>
    </source>
</evidence>
<dbReference type="InterPro" id="IPR003961">
    <property type="entry name" value="FN3_dom"/>
</dbReference>
<protein>
    <recommendedName>
        <fullName evidence="6">PKD domain-containing protein</fullName>
    </recommendedName>
</protein>
<dbReference type="PROSITE" id="PS50268">
    <property type="entry name" value="CADHERIN_2"/>
    <property type="match status" value="1"/>
</dbReference>
<dbReference type="EMBL" id="MFTD01000017">
    <property type="protein sequence ID" value="OGI46569.1"/>
    <property type="molecule type" value="Genomic_DNA"/>
</dbReference>
<dbReference type="InterPro" id="IPR008963">
    <property type="entry name" value="Purple_acid_Pase-like_N"/>
</dbReference>
<dbReference type="InterPro" id="IPR022409">
    <property type="entry name" value="PKD/Chitinase_dom"/>
</dbReference>
<dbReference type="SUPFAM" id="SSF49363">
    <property type="entry name" value="Purple acid phosphatase, N-terminal domain"/>
    <property type="match status" value="1"/>
</dbReference>
<sequence>MKKINKNLKSLIAGLFVLMAVVLASVPSVGFAKNYEKNKDNRDYKPAWSRFFNFFGYRANASTQTRVTRPTPVISGITAPTVLEVGETGTWTVKASDPQNKSLSYDVDWGDSTSKTLSRVAETTFVQTSTFEHAYDEKGEYKIKFTVSNESGLKATSSVTVHVEDEDVDSEDGPVINDLTAKSLKPRQATISWTTDTRATSSVWYGTTSPLDTSKLPMIFRPAKILNHKINLSRLEPNTKYYVVVASSNGDGMTKSSETSFTTPALPDEVTPVITGLEGPSIVVSGENATITVKAYDPKNGSLSYSVNWEDDAEAATALKVASEPFVQSATLSHVYDKSGTYTATFTVQNEAGYKTSSEKTIRVVDINTTQ</sequence>